<evidence type="ECO:0000256" key="1">
    <source>
        <dbReference type="SAM" id="MobiDB-lite"/>
    </source>
</evidence>
<organism evidence="2 3">
    <name type="scientific">Pseudomonas marginalis pv. marginalis</name>
    <dbReference type="NCBI Taxonomy" id="97473"/>
    <lineage>
        <taxon>Bacteria</taxon>
        <taxon>Pseudomonadati</taxon>
        <taxon>Pseudomonadota</taxon>
        <taxon>Gammaproteobacteria</taxon>
        <taxon>Pseudomonadales</taxon>
        <taxon>Pseudomonadaceae</taxon>
        <taxon>Pseudomonas</taxon>
    </lineage>
</organism>
<feature type="region of interest" description="Disordered" evidence="1">
    <location>
        <begin position="1"/>
        <end position="23"/>
    </location>
</feature>
<comment type="caution">
    <text evidence="2">The sequence shown here is derived from an EMBL/GenBank/DDBJ whole genome shotgun (WGS) entry which is preliminary data.</text>
</comment>
<sequence length="169" mass="19206">MACHGLVYDSPAPPASRPNHQPAPTYLQEAEMTGDQLRELERNRRKAFWALANLDPGDPNASELLIVLDNLDNLDALERESRPSTDKALESSEVRDVVSVTRHNSGIDIVLELDIPQPWRERFLQASVGSTRLIDGFYACDWDKFLIGWDVEMRHLEQHRAARYKPGTD</sequence>
<accession>A0A3M4A7G8</accession>
<dbReference type="AlphaFoldDB" id="A0A3M4A7G8"/>
<evidence type="ECO:0000313" key="2">
    <source>
        <dbReference type="EMBL" id="RMP02350.1"/>
    </source>
</evidence>
<proteinExistence type="predicted"/>
<gene>
    <name evidence="2" type="ORF">ALQ29_04464</name>
</gene>
<dbReference type="EMBL" id="RBQF01000349">
    <property type="protein sequence ID" value="RMP02350.1"/>
    <property type="molecule type" value="Genomic_DNA"/>
</dbReference>
<evidence type="ECO:0000313" key="3">
    <source>
        <dbReference type="Proteomes" id="UP000276587"/>
    </source>
</evidence>
<name>A0A3M4A7G8_PSEMA</name>
<keyword evidence="3" id="KW-1185">Reference proteome</keyword>
<protein>
    <submittedName>
        <fullName evidence="2">Uncharacterized protein</fullName>
    </submittedName>
</protein>
<reference evidence="2 3" key="1">
    <citation type="submission" date="2018-08" db="EMBL/GenBank/DDBJ databases">
        <title>Recombination of ecologically and evolutionarily significant loci maintains genetic cohesion in the Pseudomonas syringae species complex.</title>
        <authorList>
            <person name="Dillon M."/>
            <person name="Thakur S."/>
            <person name="Almeida R.N.D."/>
            <person name="Weir B.S."/>
            <person name="Guttman D.S."/>
        </authorList>
    </citation>
    <scope>NUCLEOTIDE SEQUENCE [LARGE SCALE GENOMIC DNA]</scope>
    <source>
        <strain evidence="2 3">ICMP 3555</strain>
    </source>
</reference>
<dbReference type="Proteomes" id="UP000276587">
    <property type="component" value="Unassembled WGS sequence"/>
</dbReference>